<comment type="similarity">
    <text evidence="1 2">Belongs to the serpin family.</text>
</comment>
<evidence type="ECO:0000259" key="3">
    <source>
        <dbReference type="SMART" id="SM00093"/>
    </source>
</evidence>
<keyword evidence="5" id="KW-1185">Reference proteome</keyword>
<dbReference type="OrthoDB" id="9518664at2759"/>
<dbReference type="InterPro" id="IPR042185">
    <property type="entry name" value="Serpin_sf_2"/>
</dbReference>
<reference evidence="4 5" key="2">
    <citation type="submission" date="2018-11" db="EMBL/GenBank/DDBJ databases">
        <authorList>
            <consortium name="Pathogen Informatics"/>
        </authorList>
    </citation>
    <scope>NUCLEOTIDE SEQUENCE [LARGE SCALE GENOMIC DNA]</scope>
</reference>
<evidence type="ECO:0000256" key="1">
    <source>
        <dbReference type="ARBA" id="ARBA00009500"/>
    </source>
</evidence>
<gene>
    <name evidence="4" type="ORF">GPUH_LOCUS1991</name>
</gene>
<dbReference type="WBParaSite" id="GPUH_0000199601-mRNA-1">
    <property type="protein sequence ID" value="GPUH_0000199601-mRNA-1"/>
    <property type="gene ID" value="GPUH_0000199601"/>
</dbReference>
<dbReference type="InterPro" id="IPR000215">
    <property type="entry name" value="Serpin_fam"/>
</dbReference>
<evidence type="ECO:0000313" key="6">
    <source>
        <dbReference type="WBParaSite" id="GPUH_0000199601-mRNA-1"/>
    </source>
</evidence>
<dbReference type="Proteomes" id="UP000271098">
    <property type="component" value="Unassembled WGS sequence"/>
</dbReference>
<dbReference type="InterPro" id="IPR023795">
    <property type="entry name" value="Serpin_CS"/>
</dbReference>
<dbReference type="Gene3D" id="2.30.39.10">
    <property type="entry name" value="Alpha-1-antitrypsin, domain 1"/>
    <property type="match status" value="1"/>
</dbReference>
<dbReference type="GO" id="GO:0005615">
    <property type="term" value="C:extracellular space"/>
    <property type="evidence" value="ECO:0007669"/>
    <property type="project" value="InterPro"/>
</dbReference>
<dbReference type="InterPro" id="IPR042178">
    <property type="entry name" value="Serpin_sf_1"/>
</dbReference>
<reference evidence="6" key="1">
    <citation type="submission" date="2016-06" db="UniProtKB">
        <authorList>
            <consortium name="WormBaseParasite"/>
        </authorList>
    </citation>
    <scope>IDENTIFICATION</scope>
</reference>
<dbReference type="PANTHER" id="PTHR11461">
    <property type="entry name" value="SERINE PROTEASE INHIBITOR, SERPIN"/>
    <property type="match status" value="1"/>
</dbReference>
<feature type="domain" description="Serpin" evidence="3">
    <location>
        <begin position="1"/>
        <end position="275"/>
    </location>
</feature>
<evidence type="ECO:0000313" key="4">
    <source>
        <dbReference type="EMBL" id="VDK31418.1"/>
    </source>
</evidence>
<dbReference type="SMART" id="SM00093">
    <property type="entry name" value="SERPIN"/>
    <property type="match status" value="1"/>
</dbReference>
<sequence length="276" mass="31400">MCLRKVFESDIRKYHKGEIIRANFRTNQSGIAEDANQWVNKKTHGKISNLISKEEISPETKLMLLNALYFKATWSERFDKSETKEMPFHSAPQKQITVPMMSQSSFFYFFEDSEVKVLGLPYEGEAVYMVILLPKNQFGLANFEKNLNGRKLLDYIKVPRMQRNIDVKLPKFKLEKEMDLSNALKSMGMGTAFSGSANFCGITEHQPLFINRIKHKAFTEVQDPVTVNEDGTEAAAASAVYASDSVPKHKFVADHPFLFAICKHPAKILFLGRYAG</sequence>
<evidence type="ECO:0000256" key="2">
    <source>
        <dbReference type="RuleBase" id="RU000411"/>
    </source>
</evidence>
<dbReference type="Gene3D" id="3.30.497.10">
    <property type="entry name" value="Antithrombin, subunit I, domain 2"/>
    <property type="match status" value="1"/>
</dbReference>
<accession>A0A183CZV0</accession>
<protein>
    <submittedName>
        <fullName evidence="6">SERPIN domain-containing protein</fullName>
    </submittedName>
</protein>
<dbReference type="GO" id="GO:0004867">
    <property type="term" value="F:serine-type endopeptidase inhibitor activity"/>
    <property type="evidence" value="ECO:0007669"/>
    <property type="project" value="InterPro"/>
</dbReference>
<dbReference type="InterPro" id="IPR036186">
    <property type="entry name" value="Serpin_sf"/>
</dbReference>
<dbReference type="InterPro" id="IPR023796">
    <property type="entry name" value="Serpin_dom"/>
</dbReference>
<dbReference type="PROSITE" id="PS00284">
    <property type="entry name" value="SERPIN"/>
    <property type="match status" value="1"/>
</dbReference>
<dbReference type="AlphaFoldDB" id="A0A183CZV0"/>
<organism evidence="6">
    <name type="scientific">Gongylonema pulchrum</name>
    <dbReference type="NCBI Taxonomy" id="637853"/>
    <lineage>
        <taxon>Eukaryota</taxon>
        <taxon>Metazoa</taxon>
        <taxon>Ecdysozoa</taxon>
        <taxon>Nematoda</taxon>
        <taxon>Chromadorea</taxon>
        <taxon>Rhabditida</taxon>
        <taxon>Spirurina</taxon>
        <taxon>Spiruromorpha</taxon>
        <taxon>Spiruroidea</taxon>
        <taxon>Gongylonematidae</taxon>
        <taxon>Gongylonema</taxon>
    </lineage>
</organism>
<proteinExistence type="inferred from homology"/>
<name>A0A183CZV0_9BILA</name>
<dbReference type="EMBL" id="UYRT01002743">
    <property type="protein sequence ID" value="VDK31418.1"/>
    <property type="molecule type" value="Genomic_DNA"/>
</dbReference>
<dbReference type="PANTHER" id="PTHR11461:SF211">
    <property type="entry name" value="GH10112P-RELATED"/>
    <property type="match status" value="1"/>
</dbReference>
<dbReference type="SUPFAM" id="SSF56574">
    <property type="entry name" value="Serpins"/>
    <property type="match status" value="1"/>
</dbReference>
<evidence type="ECO:0000313" key="5">
    <source>
        <dbReference type="Proteomes" id="UP000271098"/>
    </source>
</evidence>
<dbReference type="Pfam" id="PF00079">
    <property type="entry name" value="Serpin"/>
    <property type="match status" value="1"/>
</dbReference>